<dbReference type="HOGENOM" id="CLU_013985_6_2_1"/>
<dbReference type="GeneID" id="19967852"/>
<dbReference type="PROSITE" id="PS51186">
    <property type="entry name" value="GNAT"/>
    <property type="match status" value="1"/>
</dbReference>
<dbReference type="InterPro" id="IPR000182">
    <property type="entry name" value="GNAT_dom"/>
</dbReference>
<dbReference type="PROSITE" id="PS51084">
    <property type="entry name" value="HIT_2"/>
    <property type="match status" value="1"/>
</dbReference>
<reference evidence="4 5" key="1">
    <citation type="submission" date="2013-03" db="EMBL/GenBank/DDBJ databases">
        <title>The Genome Sequence of Phialophora europaea CBS 101466.</title>
        <authorList>
            <consortium name="The Broad Institute Genomics Platform"/>
            <person name="Cuomo C."/>
            <person name="de Hoog S."/>
            <person name="Gorbushina A."/>
            <person name="Walker B."/>
            <person name="Young S.K."/>
            <person name="Zeng Q."/>
            <person name="Gargeya S."/>
            <person name="Fitzgerald M."/>
            <person name="Haas B."/>
            <person name="Abouelleil A."/>
            <person name="Allen A.W."/>
            <person name="Alvarado L."/>
            <person name="Arachchi H.M."/>
            <person name="Berlin A.M."/>
            <person name="Chapman S.B."/>
            <person name="Gainer-Dewar J."/>
            <person name="Goldberg J."/>
            <person name="Griggs A."/>
            <person name="Gujja S."/>
            <person name="Hansen M."/>
            <person name="Howarth C."/>
            <person name="Imamovic A."/>
            <person name="Ireland A."/>
            <person name="Larimer J."/>
            <person name="McCowan C."/>
            <person name="Murphy C."/>
            <person name="Pearson M."/>
            <person name="Poon T.W."/>
            <person name="Priest M."/>
            <person name="Roberts A."/>
            <person name="Saif S."/>
            <person name="Shea T."/>
            <person name="Sisk P."/>
            <person name="Sykes S."/>
            <person name="Wortman J."/>
            <person name="Nusbaum C."/>
            <person name="Birren B."/>
        </authorList>
    </citation>
    <scope>NUCLEOTIDE SEQUENCE [LARGE SCALE GENOMIC DNA]</scope>
    <source>
        <strain evidence="4 5">CBS 101466</strain>
    </source>
</reference>
<evidence type="ECO:0008006" key="6">
    <source>
        <dbReference type="Google" id="ProtNLM"/>
    </source>
</evidence>
<dbReference type="Pfam" id="PF00583">
    <property type="entry name" value="Acetyltransf_1"/>
    <property type="match status" value="1"/>
</dbReference>
<gene>
    <name evidence="4" type="ORF">HMPREF1541_00513</name>
</gene>
<dbReference type="eggNOG" id="ENOG502SGYQ">
    <property type="taxonomic scope" value="Eukaryota"/>
</dbReference>
<accession>W2SEJ2</accession>
<dbReference type="VEuPathDB" id="FungiDB:HMPREF1541_00513"/>
<evidence type="ECO:0000259" key="2">
    <source>
        <dbReference type="PROSITE" id="PS51084"/>
    </source>
</evidence>
<proteinExistence type="predicted"/>
<dbReference type="InterPro" id="IPR016181">
    <property type="entry name" value="Acyl_CoA_acyltransferase"/>
</dbReference>
<keyword evidence="5" id="KW-1185">Reference proteome</keyword>
<feature type="domain" description="HIT" evidence="2">
    <location>
        <begin position="1"/>
        <end position="19"/>
    </location>
</feature>
<dbReference type="Gene3D" id="3.40.630.30">
    <property type="match status" value="1"/>
</dbReference>
<dbReference type="SUPFAM" id="SSF55729">
    <property type="entry name" value="Acyl-CoA N-acyltransferases (Nat)"/>
    <property type="match status" value="1"/>
</dbReference>
<dbReference type="RefSeq" id="XP_008711041.1">
    <property type="nucleotide sequence ID" value="XM_008712819.1"/>
</dbReference>
<name>W2SEJ2_CYPE1</name>
<dbReference type="InParanoid" id="W2SEJ2"/>
<evidence type="ECO:0000313" key="5">
    <source>
        <dbReference type="Proteomes" id="UP000030752"/>
    </source>
</evidence>
<sequence>MPHLSVHVVPRDIKDDSEWEQYSLQQKQIRLRSLQHDSASFTSRYESEANEPMSFWVNRLKNPKAWTVIMVQSGQELPPDEGVLLREDVEWVGFCVMIDGRDASEVPENSHIYRGNWYMAAVWLSPKLRGQGAGQRLVRFGVDLVKNLNANDGSPPGHCTTDVVHGNNNALELYKNIGFQVVNADATMEKEGRVYRSTELKLPL</sequence>
<dbReference type="OrthoDB" id="41532at2759"/>
<evidence type="ECO:0000256" key="1">
    <source>
        <dbReference type="PROSITE-ProRule" id="PRU00464"/>
    </source>
</evidence>
<dbReference type="GO" id="GO:0016747">
    <property type="term" value="F:acyltransferase activity, transferring groups other than amino-acyl groups"/>
    <property type="evidence" value="ECO:0007669"/>
    <property type="project" value="InterPro"/>
</dbReference>
<protein>
    <recommendedName>
        <fullName evidence="6">N-acetyltransferase domain-containing protein</fullName>
    </recommendedName>
</protein>
<dbReference type="EMBL" id="KB822711">
    <property type="protein sequence ID" value="ETN46329.1"/>
    <property type="molecule type" value="Genomic_DNA"/>
</dbReference>
<dbReference type="CDD" id="cd04301">
    <property type="entry name" value="NAT_SF"/>
    <property type="match status" value="1"/>
</dbReference>
<organism evidence="4 5">
    <name type="scientific">Cyphellophora europaea (strain CBS 101466)</name>
    <name type="common">Phialophora europaea</name>
    <dbReference type="NCBI Taxonomy" id="1220924"/>
    <lineage>
        <taxon>Eukaryota</taxon>
        <taxon>Fungi</taxon>
        <taxon>Dikarya</taxon>
        <taxon>Ascomycota</taxon>
        <taxon>Pezizomycotina</taxon>
        <taxon>Eurotiomycetes</taxon>
        <taxon>Chaetothyriomycetidae</taxon>
        <taxon>Chaetothyriales</taxon>
        <taxon>Cyphellophoraceae</taxon>
        <taxon>Cyphellophora</taxon>
    </lineage>
</organism>
<comment type="caution">
    <text evidence="1">Lacks conserved residue(s) required for the propagation of feature annotation.</text>
</comment>
<dbReference type="Proteomes" id="UP000030752">
    <property type="component" value="Unassembled WGS sequence"/>
</dbReference>
<evidence type="ECO:0000259" key="3">
    <source>
        <dbReference type="PROSITE" id="PS51186"/>
    </source>
</evidence>
<dbReference type="AlphaFoldDB" id="W2SEJ2"/>
<feature type="domain" description="N-acetyltransferase" evidence="3">
    <location>
        <begin position="29"/>
        <end position="204"/>
    </location>
</feature>
<dbReference type="InterPro" id="IPR011146">
    <property type="entry name" value="HIT-like"/>
</dbReference>
<evidence type="ECO:0000313" key="4">
    <source>
        <dbReference type="EMBL" id="ETN46329.1"/>
    </source>
</evidence>